<evidence type="ECO:0000256" key="7">
    <source>
        <dbReference type="ARBA" id="ARBA00023034"/>
    </source>
</evidence>
<evidence type="ECO:0000313" key="11">
    <source>
        <dbReference type="Proteomes" id="UP000189911"/>
    </source>
</evidence>
<evidence type="ECO:0000256" key="3">
    <source>
        <dbReference type="ARBA" id="ARBA00005227"/>
    </source>
</evidence>
<dbReference type="EMBL" id="LT598452">
    <property type="protein sequence ID" value="SCV01437.1"/>
    <property type="molecule type" value="Genomic_DNA"/>
</dbReference>
<feature type="transmembrane region" description="Helical" evidence="9">
    <location>
        <begin position="279"/>
        <end position="303"/>
    </location>
</feature>
<dbReference type="Pfam" id="PF02990">
    <property type="entry name" value="EMP70"/>
    <property type="match status" value="1"/>
</dbReference>
<feature type="transmembrane region" description="Helical" evidence="9">
    <location>
        <begin position="362"/>
        <end position="385"/>
    </location>
</feature>
<protein>
    <recommendedName>
        <fullName evidence="9">Transmembrane 9 superfamily member</fullName>
    </recommendedName>
</protein>
<evidence type="ECO:0000256" key="6">
    <source>
        <dbReference type="ARBA" id="ARBA00022989"/>
    </source>
</evidence>
<evidence type="ECO:0000256" key="2">
    <source>
        <dbReference type="ARBA" id="ARBA00004555"/>
    </source>
</evidence>
<evidence type="ECO:0000313" key="10">
    <source>
        <dbReference type="EMBL" id="SCV01437.1"/>
    </source>
</evidence>
<dbReference type="GO" id="GO:0016020">
    <property type="term" value="C:membrane"/>
    <property type="evidence" value="ECO:0007669"/>
    <property type="project" value="UniProtKB-SubCell"/>
</dbReference>
<keyword evidence="8 9" id="KW-0472">Membrane</keyword>
<comment type="subcellular location">
    <subcellularLocation>
        <location evidence="2">Golgi apparatus</location>
    </subcellularLocation>
    <subcellularLocation>
        <location evidence="1">Membrane</location>
        <topology evidence="1">Multi-pass membrane protein</topology>
    </subcellularLocation>
</comment>
<feature type="signal peptide" evidence="9">
    <location>
        <begin position="1"/>
        <end position="26"/>
    </location>
</feature>
<evidence type="ECO:0000256" key="4">
    <source>
        <dbReference type="ARBA" id="ARBA00022692"/>
    </source>
</evidence>
<feature type="transmembrane region" description="Helical" evidence="9">
    <location>
        <begin position="628"/>
        <end position="646"/>
    </location>
</feature>
<evidence type="ECO:0000256" key="5">
    <source>
        <dbReference type="ARBA" id="ARBA00022729"/>
    </source>
</evidence>
<dbReference type="AlphaFoldDB" id="A0A1G4KB23"/>
<comment type="similarity">
    <text evidence="3 9">Belongs to the nonaspanin (TM9SF) (TC 9.A.2) family.</text>
</comment>
<dbReference type="PANTHER" id="PTHR10766">
    <property type="entry name" value="TRANSMEMBRANE 9 SUPERFAMILY PROTEIN"/>
    <property type="match status" value="1"/>
</dbReference>
<evidence type="ECO:0000256" key="9">
    <source>
        <dbReference type="RuleBase" id="RU363079"/>
    </source>
</evidence>
<dbReference type="GO" id="GO:0005794">
    <property type="term" value="C:Golgi apparatus"/>
    <property type="evidence" value="ECO:0007669"/>
    <property type="project" value="UniProtKB-SubCell"/>
</dbReference>
<keyword evidence="11" id="KW-1185">Reference proteome</keyword>
<feature type="transmembrane region" description="Helical" evidence="9">
    <location>
        <begin position="426"/>
        <end position="452"/>
    </location>
</feature>
<feature type="transmembrane region" description="Helical" evidence="9">
    <location>
        <begin position="501"/>
        <end position="523"/>
    </location>
</feature>
<feature type="transmembrane region" description="Helical" evidence="9">
    <location>
        <begin position="535"/>
        <end position="565"/>
    </location>
</feature>
<keyword evidence="4 9" id="KW-0812">Transmembrane</keyword>
<feature type="transmembrane region" description="Helical" evidence="9">
    <location>
        <begin position="652"/>
        <end position="682"/>
    </location>
</feature>
<feature type="transmembrane region" description="Helical" evidence="9">
    <location>
        <begin position="324"/>
        <end position="350"/>
    </location>
</feature>
<keyword evidence="7" id="KW-0333">Golgi apparatus</keyword>
<sequence>MRKKTKSIYLLLACFVLLWTLWRSRFQGPSPKHGYDPFDYGWVRPNFYKKGDEVELVVNKVESAHRQFPYSYYDLPFVCPPSGSKKPLHLSLNEIVRGDRKWQSDYHLKFGVEVECERLCDRKTQPEALREADRLIRQGYVAHWLVDRDMPAATTFVKSRNGKKFYSAGFPIGTFDSSTDKTYLHNHVMLVVRYHTLDINKHTIVGFEVYPKSTSDHQCPGGSKGYKHFEIKTQEEEVSFIPFTYSVYWREEFHNDWSHRWNFFMTEDQRNPSNLSQSFHWMCLANSIVVVAFMSFVVALIFAKIRGDETASSLASLWIFQSTHFLSLLNLTTAMGVQFLFATLGSLIVSCSLNKFHDITNWVVSTAVICFILGAFASSILGSLLSPGQRVSLGISVLCGCALPGFTLAVVLILNCIVWAKDSTNALPFGTVVLIVAVYFVICGPLSLLGGLSARRMKTTYKLSLEDVFPFSFLLTTTYDGGNGETELAPDPLPRVLSNPFLLTLASGLPPFMVICVELLFVYKSLWLEKTGFYSLYGFLLVNIILLCIIVTEVSLVVCYVMMLYSSSVSSGQKKAQEYESLKLEGGYYIPIKRLGTYLKMLARVFSANLNMAFANWRWKSFVAGGSIAWYLELYSLYHLVFVLHLRDFSSILLFVCYTSLFNFMCWCAFGALGYLSCLWFLNRISSADKAQ</sequence>
<dbReference type="PANTHER" id="PTHR10766:SF55">
    <property type="entry name" value="TRANSMEMBRANE 9 SUPERFAMILY MEMBER 4"/>
    <property type="match status" value="1"/>
</dbReference>
<feature type="chain" id="PRO_5009028944" description="Transmembrane 9 superfamily member" evidence="9">
    <location>
        <begin position="27"/>
        <end position="692"/>
    </location>
</feature>
<proteinExistence type="inferred from homology"/>
<name>A0A1G4KB23_9SACH</name>
<accession>A0A1G4KB23</accession>
<keyword evidence="6 9" id="KW-1133">Transmembrane helix</keyword>
<dbReference type="GO" id="GO:0072657">
    <property type="term" value="P:protein localization to membrane"/>
    <property type="evidence" value="ECO:0007669"/>
    <property type="project" value="TreeGrafter"/>
</dbReference>
<dbReference type="InterPro" id="IPR004240">
    <property type="entry name" value="EMP70"/>
</dbReference>
<evidence type="ECO:0000256" key="1">
    <source>
        <dbReference type="ARBA" id="ARBA00004141"/>
    </source>
</evidence>
<evidence type="ECO:0000256" key="8">
    <source>
        <dbReference type="ARBA" id="ARBA00023136"/>
    </source>
</evidence>
<keyword evidence="5 9" id="KW-0732">Signal</keyword>
<dbReference type="OrthoDB" id="1666796at2759"/>
<dbReference type="Proteomes" id="UP000189911">
    <property type="component" value="Chromosome F"/>
</dbReference>
<feature type="transmembrane region" description="Helical" evidence="9">
    <location>
        <begin position="397"/>
        <end position="420"/>
    </location>
</feature>
<organism evidence="10 11">
    <name type="scientific">Lachancea nothofagi CBS 11611</name>
    <dbReference type="NCBI Taxonomy" id="1266666"/>
    <lineage>
        <taxon>Eukaryota</taxon>
        <taxon>Fungi</taxon>
        <taxon>Dikarya</taxon>
        <taxon>Ascomycota</taxon>
        <taxon>Saccharomycotina</taxon>
        <taxon>Saccharomycetes</taxon>
        <taxon>Saccharomycetales</taxon>
        <taxon>Saccharomycetaceae</taxon>
        <taxon>Lachancea</taxon>
    </lineage>
</organism>
<reference evidence="11" key="1">
    <citation type="submission" date="2016-03" db="EMBL/GenBank/DDBJ databases">
        <authorList>
            <person name="Devillers Hugo."/>
        </authorList>
    </citation>
    <scope>NUCLEOTIDE SEQUENCE [LARGE SCALE GENOMIC DNA]</scope>
</reference>
<gene>
    <name evidence="10" type="ORF">LANO_0F11782G</name>
</gene>